<reference evidence="5 6" key="1">
    <citation type="submission" date="2019-04" db="EMBL/GenBank/DDBJ databases">
        <authorList>
            <consortium name="Wellcome Sanger Institute Data Sharing"/>
        </authorList>
    </citation>
    <scope>NUCLEOTIDE SEQUENCE [LARGE SCALE GENOMIC DNA]</scope>
</reference>
<feature type="compositionally biased region" description="Basic and acidic residues" evidence="3">
    <location>
        <begin position="150"/>
        <end position="165"/>
    </location>
</feature>
<reference evidence="5" key="2">
    <citation type="submission" date="2025-08" db="UniProtKB">
        <authorList>
            <consortium name="Ensembl"/>
        </authorList>
    </citation>
    <scope>IDENTIFICATION</scope>
</reference>
<accession>A0A8C9WPD2</accession>
<keyword evidence="2" id="KW-0131">Cell cycle</keyword>
<reference evidence="5" key="3">
    <citation type="submission" date="2025-09" db="UniProtKB">
        <authorList>
            <consortium name="Ensembl"/>
        </authorList>
    </citation>
    <scope>IDENTIFICATION</scope>
</reference>
<feature type="domain" description="CDT1 Geminin-binding" evidence="4">
    <location>
        <begin position="325"/>
        <end position="489"/>
    </location>
</feature>
<dbReference type="OrthoDB" id="341730at2759"/>
<dbReference type="GO" id="GO:0005634">
    <property type="term" value="C:nucleus"/>
    <property type="evidence" value="ECO:0007669"/>
    <property type="project" value="TreeGrafter"/>
</dbReference>
<dbReference type="InterPro" id="IPR014939">
    <property type="entry name" value="CDT1_Gemini-bd-like"/>
</dbReference>
<evidence type="ECO:0000256" key="1">
    <source>
        <dbReference type="ARBA" id="ARBA00008356"/>
    </source>
</evidence>
<protein>
    <submittedName>
        <fullName evidence="5">Chromatin licensing and DNA replication factor 1</fullName>
    </submittedName>
</protein>
<dbReference type="SUPFAM" id="SSF46785">
    <property type="entry name" value="Winged helix' DNA-binding domain"/>
    <property type="match status" value="1"/>
</dbReference>
<evidence type="ECO:0000256" key="3">
    <source>
        <dbReference type="SAM" id="MobiDB-lite"/>
    </source>
</evidence>
<dbReference type="GeneTree" id="ENSGT00390000012337"/>
<feature type="region of interest" description="Disordered" evidence="3">
    <location>
        <begin position="37"/>
        <end position="80"/>
    </location>
</feature>
<dbReference type="Proteomes" id="UP000694397">
    <property type="component" value="Chromosome 11"/>
</dbReference>
<proteinExistence type="inferred from homology"/>
<dbReference type="SMART" id="SM01075">
    <property type="entry name" value="CDT1"/>
    <property type="match status" value="1"/>
</dbReference>
<evidence type="ECO:0000256" key="2">
    <source>
        <dbReference type="ARBA" id="ARBA00023306"/>
    </source>
</evidence>
<dbReference type="InterPro" id="IPR038090">
    <property type="entry name" value="Cdt1_C_WH_dom_sf"/>
</dbReference>
<dbReference type="GO" id="GO:0070182">
    <property type="term" value="F:DNA polymerase binding"/>
    <property type="evidence" value="ECO:0007669"/>
    <property type="project" value="TreeGrafter"/>
</dbReference>
<evidence type="ECO:0000313" key="5">
    <source>
        <dbReference type="Ensembl" id="ENSSFOP00015077852.1"/>
    </source>
</evidence>
<gene>
    <name evidence="5" type="primary">CDT1</name>
    <name evidence="5" type="synonym">cdt1</name>
</gene>
<feature type="region of interest" description="Disordered" evidence="3">
    <location>
        <begin position="100"/>
        <end position="172"/>
    </location>
</feature>
<evidence type="ECO:0000259" key="4">
    <source>
        <dbReference type="SMART" id="SM01075"/>
    </source>
</evidence>
<dbReference type="AlphaFoldDB" id="A0A8C9WPD2"/>
<dbReference type="CDD" id="cd08767">
    <property type="entry name" value="Cdt1_c"/>
    <property type="match status" value="1"/>
</dbReference>
<dbReference type="PANTHER" id="PTHR28637">
    <property type="entry name" value="DNA REPLICATION FACTOR CDT1"/>
    <property type="match status" value="1"/>
</dbReference>
<sequence>MSQARVTDFFSQSKRVNVDGTGSPKAAVQTEVLRVETKREHVRTTRSNSKTLPLADASRTRSTCSTNPVQRDPKTELGEQGAPAVLRDTAGVAANDHGAFEKSFASAPQEAPRTPKRRSPETEFDLSSELFSTAGTGHSSAKKRAVSCRVDPETEPVPRRTEGKTQKRTARKRLVLSNPPEEVKTASSANINGINLHLLAHSLWYFSGLSPSPGVGDGVLQHLLLLQTFSVDDMAALKSRLQKFQEKKGPLPPAAPKGVSSDVKTMLARARELGARAQCRKEEKLAEEAKLATEERKPPVVESENVPAYQRYHTLAQDVPPGLSLPYKFKVLEEMFRSLDTIVGILYNRSEIITFAKVKQGVQDMMHKRFEESHMGQIKTVYPSAFTFQQENNIPTFNATVKKSCYQLTIEPVINKENNDARPLLSSSRLLERRRTFHRNLVDIVKKHHKVFLASLDPPMHVPDGKLTRWHPRFNVDEVPDIQTSKLPQPPQMEKLTTAKEVLDRACSLTPKMERALANMALKTVETTSLRESAQTATPVSAARPKALKGVSESLLERIRAKEAQKLQATMMRNPQQEERLVMMSRLGEMARILRNVFVAEKKPSLIMEVACNRVISSYRSALSTGDMEKHLRLLAELAPDWLTIHPIRKDFYLKLNKTMALNVVLEKLSQKTKEEEAKN</sequence>
<feature type="compositionally biased region" description="Polar residues" evidence="3">
    <location>
        <begin position="129"/>
        <end position="139"/>
    </location>
</feature>
<dbReference type="InterPro" id="IPR045173">
    <property type="entry name" value="Cdt1"/>
</dbReference>
<dbReference type="GO" id="GO:0003677">
    <property type="term" value="F:DNA binding"/>
    <property type="evidence" value="ECO:0007669"/>
    <property type="project" value="InterPro"/>
</dbReference>
<dbReference type="GO" id="GO:0000278">
    <property type="term" value="P:mitotic cell cycle"/>
    <property type="evidence" value="ECO:0007669"/>
    <property type="project" value="Ensembl"/>
</dbReference>
<dbReference type="Ensembl" id="ENSSFOT00015072082.1">
    <property type="protein sequence ID" value="ENSSFOP00015077852.1"/>
    <property type="gene ID" value="ENSSFOG00015026416.1"/>
</dbReference>
<dbReference type="InterPro" id="IPR036390">
    <property type="entry name" value="WH_DNA-bd_sf"/>
</dbReference>
<dbReference type="Pfam" id="PF16679">
    <property type="entry name" value="CDT1_C"/>
    <property type="match status" value="1"/>
</dbReference>
<name>A0A8C9WPD2_SCLFO</name>
<dbReference type="GO" id="GO:0030174">
    <property type="term" value="P:regulation of DNA-templated DNA replication initiation"/>
    <property type="evidence" value="ECO:0007669"/>
    <property type="project" value="InterPro"/>
</dbReference>
<dbReference type="Pfam" id="PF08839">
    <property type="entry name" value="CDT1"/>
    <property type="match status" value="1"/>
</dbReference>
<dbReference type="CDD" id="cd08674">
    <property type="entry name" value="Cdt1_m"/>
    <property type="match status" value="1"/>
</dbReference>
<dbReference type="GO" id="GO:0071163">
    <property type="term" value="P:DNA replication preinitiation complex assembly"/>
    <property type="evidence" value="ECO:0007669"/>
    <property type="project" value="InterPro"/>
</dbReference>
<dbReference type="GO" id="GO:0000076">
    <property type="term" value="P:DNA replication checkpoint signaling"/>
    <property type="evidence" value="ECO:0007669"/>
    <property type="project" value="TreeGrafter"/>
</dbReference>
<keyword evidence="6" id="KW-1185">Reference proteome</keyword>
<dbReference type="Gene3D" id="1.10.10.1420">
    <property type="entry name" value="DNA replication factor Cdt1, C-terminal WH domain"/>
    <property type="match status" value="1"/>
</dbReference>
<organism evidence="5 6">
    <name type="scientific">Scleropages formosus</name>
    <name type="common">Asian bonytongue</name>
    <name type="synonym">Osteoglossum formosum</name>
    <dbReference type="NCBI Taxonomy" id="113540"/>
    <lineage>
        <taxon>Eukaryota</taxon>
        <taxon>Metazoa</taxon>
        <taxon>Chordata</taxon>
        <taxon>Craniata</taxon>
        <taxon>Vertebrata</taxon>
        <taxon>Euteleostomi</taxon>
        <taxon>Actinopterygii</taxon>
        <taxon>Neopterygii</taxon>
        <taxon>Teleostei</taxon>
        <taxon>Osteoglossocephala</taxon>
        <taxon>Osteoglossomorpha</taxon>
        <taxon>Osteoglossiformes</taxon>
        <taxon>Osteoglossidae</taxon>
        <taxon>Scleropages</taxon>
    </lineage>
</organism>
<dbReference type="InterPro" id="IPR032054">
    <property type="entry name" value="Cdt1_C"/>
</dbReference>
<dbReference type="PANTHER" id="PTHR28637:SF1">
    <property type="entry name" value="DNA REPLICATION FACTOR CDT1"/>
    <property type="match status" value="1"/>
</dbReference>
<evidence type="ECO:0000313" key="6">
    <source>
        <dbReference type="Proteomes" id="UP000694397"/>
    </source>
</evidence>
<feature type="compositionally biased region" description="Polar residues" evidence="3">
    <location>
        <begin position="60"/>
        <end position="69"/>
    </location>
</feature>
<comment type="similarity">
    <text evidence="1">Belongs to the Cdt1 family.</text>
</comment>